<sequence length="104" mass="12141">MLRWSAGVTRLDKIKNEYVRGSYGITPIVHKLQEKRLCLCGHVIRRPADHMVREALDIPTTKRGRGRPPDTWLTTVHNDLKLNNINAETAQKRLEWSNWEESRP</sequence>
<reference evidence="1" key="1">
    <citation type="submission" date="2022-03" db="EMBL/GenBank/DDBJ databases">
        <authorList>
            <person name="Lindestad O."/>
        </authorList>
    </citation>
    <scope>NUCLEOTIDE SEQUENCE</scope>
</reference>
<dbReference type="Proteomes" id="UP000838756">
    <property type="component" value="Unassembled WGS sequence"/>
</dbReference>
<dbReference type="EMBL" id="CAKXAJ010006057">
    <property type="protein sequence ID" value="CAH2209489.1"/>
    <property type="molecule type" value="Genomic_DNA"/>
</dbReference>
<accession>A0A8S4QH78</accession>
<comment type="caution">
    <text evidence="1">The sequence shown here is derived from an EMBL/GenBank/DDBJ whole genome shotgun (WGS) entry which is preliminary data.</text>
</comment>
<protein>
    <submittedName>
        <fullName evidence="1">Jg24992 protein</fullName>
    </submittedName>
</protein>
<evidence type="ECO:0000313" key="1">
    <source>
        <dbReference type="EMBL" id="CAH2209489.1"/>
    </source>
</evidence>
<dbReference type="OrthoDB" id="424543at2759"/>
<proteinExistence type="predicted"/>
<keyword evidence="2" id="KW-1185">Reference proteome</keyword>
<dbReference type="AlphaFoldDB" id="A0A8S4QH78"/>
<organism evidence="1 2">
    <name type="scientific">Pararge aegeria aegeria</name>
    <dbReference type="NCBI Taxonomy" id="348720"/>
    <lineage>
        <taxon>Eukaryota</taxon>
        <taxon>Metazoa</taxon>
        <taxon>Ecdysozoa</taxon>
        <taxon>Arthropoda</taxon>
        <taxon>Hexapoda</taxon>
        <taxon>Insecta</taxon>
        <taxon>Pterygota</taxon>
        <taxon>Neoptera</taxon>
        <taxon>Endopterygota</taxon>
        <taxon>Lepidoptera</taxon>
        <taxon>Glossata</taxon>
        <taxon>Ditrysia</taxon>
        <taxon>Papilionoidea</taxon>
        <taxon>Nymphalidae</taxon>
        <taxon>Satyrinae</taxon>
        <taxon>Satyrini</taxon>
        <taxon>Parargina</taxon>
        <taxon>Pararge</taxon>
    </lineage>
</organism>
<evidence type="ECO:0000313" key="2">
    <source>
        <dbReference type="Proteomes" id="UP000838756"/>
    </source>
</evidence>
<name>A0A8S4QH78_9NEOP</name>
<gene>
    <name evidence="1" type="primary">jg24992</name>
    <name evidence="1" type="ORF">PAEG_LOCUS1887</name>
</gene>